<dbReference type="EMBL" id="JARKIB010000051">
    <property type="protein sequence ID" value="KAJ7754867.1"/>
    <property type="molecule type" value="Genomic_DNA"/>
</dbReference>
<protein>
    <submittedName>
        <fullName evidence="1">Uncharacterized protein</fullName>
    </submittedName>
</protein>
<proteinExistence type="predicted"/>
<evidence type="ECO:0000313" key="2">
    <source>
        <dbReference type="Proteomes" id="UP001215598"/>
    </source>
</evidence>
<reference evidence="1" key="1">
    <citation type="submission" date="2023-03" db="EMBL/GenBank/DDBJ databases">
        <title>Massive genome expansion in bonnet fungi (Mycena s.s.) driven by repeated elements and novel gene families across ecological guilds.</title>
        <authorList>
            <consortium name="Lawrence Berkeley National Laboratory"/>
            <person name="Harder C.B."/>
            <person name="Miyauchi S."/>
            <person name="Viragh M."/>
            <person name="Kuo A."/>
            <person name="Thoen E."/>
            <person name="Andreopoulos B."/>
            <person name="Lu D."/>
            <person name="Skrede I."/>
            <person name="Drula E."/>
            <person name="Henrissat B."/>
            <person name="Morin E."/>
            <person name="Kohler A."/>
            <person name="Barry K."/>
            <person name="LaButti K."/>
            <person name="Morin E."/>
            <person name="Salamov A."/>
            <person name="Lipzen A."/>
            <person name="Mereny Z."/>
            <person name="Hegedus B."/>
            <person name="Baldrian P."/>
            <person name="Stursova M."/>
            <person name="Weitz H."/>
            <person name="Taylor A."/>
            <person name="Grigoriev I.V."/>
            <person name="Nagy L.G."/>
            <person name="Martin F."/>
            <person name="Kauserud H."/>
        </authorList>
    </citation>
    <scope>NUCLEOTIDE SEQUENCE</scope>
    <source>
        <strain evidence="1">CBHHK182m</strain>
    </source>
</reference>
<accession>A0AAD7J2J7</accession>
<dbReference type="Proteomes" id="UP001215598">
    <property type="component" value="Unassembled WGS sequence"/>
</dbReference>
<dbReference type="AlphaFoldDB" id="A0AAD7J2J7"/>
<name>A0AAD7J2J7_9AGAR</name>
<keyword evidence="2" id="KW-1185">Reference proteome</keyword>
<gene>
    <name evidence="1" type="ORF">B0H16DRAFT_1542225</name>
</gene>
<comment type="caution">
    <text evidence="1">The sequence shown here is derived from an EMBL/GenBank/DDBJ whole genome shotgun (WGS) entry which is preliminary data.</text>
</comment>
<evidence type="ECO:0000313" key="1">
    <source>
        <dbReference type="EMBL" id="KAJ7754867.1"/>
    </source>
</evidence>
<organism evidence="1 2">
    <name type="scientific">Mycena metata</name>
    <dbReference type="NCBI Taxonomy" id="1033252"/>
    <lineage>
        <taxon>Eukaryota</taxon>
        <taxon>Fungi</taxon>
        <taxon>Dikarya</taxon>
        <taxon>Basidiomycota</taxon>
        <taxon>Agaricomycotina</taxon>
        <taxon>Agaricomycetes</taxon>
        <taxon>Agaricomycetidae</taxon>
        <taxon>Agaricales</taxon>
        <taxon>Marasmiineae</taxon>
        <taxon>Mycenaceae</taxon>
        <taxon>Mycena</taxon>
    </lineage>
</organism>
<sequence length="262" mass="28765">MTDVDVCASAVRRGADAYVRGGWGWVLRCRGERRSERAWRLRDLSGGVAARRRLCFYSPAPRRARGRRRLSPLGRLAEPRPRFCVRVRVCLAFTRARGGGVVCVMRVLASLGEGSERSALGVVHSLPFMPRVSSASGPPSSCLSLSFLILPLLLRPLRRERVSYHSPRLRDAFLTPPVPAASSNTYGTVPSTTICRERKVYIIPSLFLFAYPSHPIPTSSPPSFSPPSLSPPSLYVATRARTAAPSQVKSTGLRIAHGFELN</sequence>